<protein>
    <recommendedName>
        <fullName evidence="3">Retrovirus-related Pol polyprotein from transposon TNT 1-94</fullName>
    </recommendedName>
</protein>
<evidence type="ECO:0000313" key="1">
    <source>
        <dbReference type="EMBL" id="KYP70093.1"/>
    </source>
</evidence>
<dbReference type="PANTHER" id="PTHR35317">
    <property type="entry name" value="OS04G0629600 PROTEIN"/>
    <property type="match status" value="1"/>
</dbReference>
<dbReference type="Pfam" id="PF14223">
    <property type="entry name" value="Retrotran_gag_2"/>
    <property type="match status" value="1"/>
</dbReference>
<evidence type="ECO:0000313" key="2">
    <source>
        <dbReference type="Proteomes" id="UP000075243"/>
    </source>
</evidence>
<accession>A0A151TSN0</accession>
<dbReference type="AlphaFoldDB" id="A0A151TSN0"/>
<organism evidence="1 2">
    <name type="scientific">Cajanus cajan</name>
    <name type="common">Pigeon pea</name>
    <name type="synonym">Cajanus indicus</name>
    <dbReference type="NCBI Taxonomy" id="3821"/>
    <lineage>
        <taxon>Eukaryota</taxon>
        <taxon>Viridiplantae</taxon>
        <taxon>Streptophyta</taxon>
        <taxon>Embryophyta</taxon>
        <taxon>Tracheophyta</taxon>
        <taxon>Spermatophyta</taxon>
        <taxon>Magnoliopsida</taxon>
        <taxon>eudicotyledons</taxon>
        <taxon>Gunneridae</taxon>
        <taxon>Pentapetalae</taxon>
        <taxon>rosids</taxon>
        <taxon>fabids</taxon>
        <taxon>Fabales</taxon>
        <taxon>Fabaceae</taxon>
        <taxon>Papilionoideae</taxon>
        <taxon>50 kb inversion clade</taxon>
        <taxon>NPAAA clade</taxon>
        <taxon>indigoferoid/millettioid clade</taxon>
        <taxon>Phaseoleae</taxon>
        <taxon>Cajanus</taxon>
    </lineage>
</organism>
<sequence length="125" mass="14314">MKALLGSLKETRSKDKAALYLLYRAVDELGFEKIARASTSKEAWDILAKVYKGADKVKQVRLQTLRGELESMKMNQSEWVSDYITRVQTMVNQLNQNRETLTVVRVVEKILRSLTDSFENVVCAI</sequence>
<keyword evidence="2" id="KW-1185">Reference proteome</keyword>
<name>A0A151TSN0_CAJCA</name>
<dbReference type="Proteomes" id="UP000075243">
    <property type="component" value="Chromosome 3"/>
</dbReference>
<gene>
    <name evidence="1" type="ORF">KK1_009301</name>
</gene>
<dbReference type="Gramene" id="C.cajan_09042.t">
    <property type="protein sequence ID" value="C.cajan_09042.t"/>
    <property type="gene ID" value="C.cajan_09042"/>
</dbReference>
<dbReference type="EMBL" id="CM003605">
    <property type="protein sequence ID" value="KYP70093.1"/>
    <property type="molecule type" value="Genomic_DNA"/>
</dbReference>
<evidence type="ECO:0008006" key="3">
    <source>
        <dbReference type="Google" id="ProtNLM"/>
    </source>
</evidence>
<proteinExistence type="predicted"/>
<dbReference type="OMA" id="KMNQSEW"/>
<dbReference type="PANTHER" id="PTHR35317:SF28">
    <property type="entry name" value="ZINC FINGER, CCHC-TYPE, RIBONUCLEASE H-LIKE DOMAIN, GAG-PRE-INTEGRASE DOMAIN PROTEIN-RELATED"/>
    <property type="match status" value="1"/>
</dbReference>
<reference evidence="1 2" key="1">
    <citation type="journal article" date="2012" name="Nat. Biotechnol.">
        <title>Draft genome sequence of pigeonpea (Cajanus cajan), an orphan legume crop of resource-poor farmers.</title>
        <authorList>
            <person name="Varshney R.K."/>
            <person name="Chen W."/>
            <person name="Li Y."/>
            <person name="Bharti A.K."/>
            <person name="Saxena R.K."/>
            <person name="Schlueter J.A."/>
            <person name="Donoghue M.T."/>
            <person name="Azam S."/>
            <person name="Fan G."/>
            <person name="Whaley A.M."/>
            <person name="Farmer A.D."/>
            <person name="Sheridan J."/>
            <person name="Iwata A."/>
            <person name="Tuteja R."/>
            <person name="Penmetsa R.V."/>
            <person name="Wu W."/>
            <person name="Upadhyaya H.D."/>
            <person name="Yang S.P."/>
            <person name="Shah T."/>
            <person name="Saxena K.B."/>
            <person name="Michael T."/>
            <person name="McCombie W.R."/>
            <person name="Yang B."/>
            <person name="Zhang G."/>
            <person name="Yang H."/>
            <person name="Wang J."/>
            <person name="Spillane C."/>
            <person name="Cook D.R."/>
            <person name="May G.D."/>
            <person name="Xu X."/>
            <person name="Jackson S.A."/>
        </authorList>
    </citation>
    <scope>NUCLEOTIDE SEQUENCE [LARGE SCALE GENOMIC DNA]</scope>
    <source>
        <strain evidence="2">cv. Asha</strain>
    </source>
</reference>